<dbReference type="InterPro" id="IPR017959">
    <property type="entry name" value="Asn/Gln-tRNA_amidoTrfase_suB/E"/>
</dbReference>
<dbReference type="Gene3D" id="1.10.10.410">
    <property type="match status" value="1"/>
</dbReference>
<protein>
    <recommendedName>
        <fullName evidence="10">Aspartyl/glutamyl-tRNA(Asn/Gln) amidotransferase subunit B</fullName>
        <shortName evidence="10">Asp/Glu-ADT subunit B</shortName>
        <ecNumber evidence="10">6.3.5.-</ecNumber>
    </recommendedName>
</protein>
<evidence type="ECO:0000256" key="1">
    <source>
        <dbReference type="ARBA" id="ARBA00005306"/>
    </source>
</evidence>
<dbReference type="PANTHER" id="PTHR11659:SF0">
    <property type="entry name" value="GLUTAMYL-TRNA(GLN) AMIDOTRANSFERASE SUBUNIT B, MITOCHONDRIAL"/>
    <property type="match status" value="1"/>
</dbReference>
<dbReference type="eggNOG" id="COG0064">
    <property type="taxonomic scope" value="Bacteria"/>
</dbReference>
<dbReference type="EC" id="6.3.5.-" evidence="10"/>
<dbReference type="NCBIfam" id="TIGR00133">
    <property type="entry name" value="gatB"/>
    <property type="match status" value="1"/>
</dbReference>
<feature type="domain" description="Asn/Gln amidotransferase" evidence="11">
    <location>
        <begin position="327"/>
        <end position="474"/>
    </location>
</feature>
<dbReference type="NCBIfam" id="NF004012">
    <property type="entry name" value="PRK05477.1-2"/>
    <property type="match status" value="1"/>
</dbReference>
<dbReference type="GO" id="GO:0006412">
    <property type="term" value="P:translation"/>
    <property type="evidence" value="ECO:0007669"/>
    <property type="project" value="UniProtKB-UniRule"/>
</dbReference>
<dbReference type="OrthoDB" id="9804078at2"/>
<name>R4U4G3_9MOLU</name>
<organism evidence="12 13">
    <name type="scientific">Spiroplasma chrysopicola DF-1</name>
    <dbReference type="NCBI Taxonomy" id="1276227"/>
    <lineage>
        <taxon>Bacteria</taxon>
        <taxon>Bacillati</taxon>
        <taxon>Mycoplasmatota</taxon>
        <taxon>Mollicutes</taxon>
        <taxon>Entomoplasmatales</taxon>
        <taxon>Spiroplasmataceae</taxon>
        <taxon>Spiroplasma</taxon>
    </lineage>
</organism>
<evidence type="ECO:0000256" key="2">
    <source>
        <dbReference type="ARBA" id="ARBA00011123"/>
    </source>
</evidence>
<comment type="similarity">
    <text evidence="1 10">Belongs to the GatB/GatE family. GatB subfamily.</text>
</comment>
<dbReference type="GO" id="GO:0005524">
    <property type="term" value="F:ATP binding"/>
    <property type="evidence" value="ECO:0007669"/>
    <property type="project" value="UniProtKB-KW"/>
</dbReference>
<dbReference type="Proteomes" id="UP000013964">
    <property type="component" value="Chromosome"/>
</dbReference>
<keyword evidence="6 10" id="KW-0648">Protein biosynthesis</keyword>
<evidence type="ECO:0000256" key="10">
    <source>
        <dbReference type="HAMAP-Rule" id="MF_00121"/>
    </source>
</evidence>
<keyword evidence="13" id="KW-1185">Reference proteome</keyword>
<evidence type="ECO:0000313" key="12">
    <source>
        <dbReference type="EMBL" id="AGM25458.1"/>
    </source>
</evidence>
<dbReference type="PROSITE" id="PS01234">
    <property type="entry name" value="GATB"/>
    <property type="match status" value="1"/>
</dbReference>
<keyword evidence="12" id="KW-0808">Transferase</keyword>
<evidence type="ECO:0000313" key="13">
    <source>
        <dbReference type="Proteomes" id="UP000013964"/>
    </source>
</evidence>
<dbReference type="InterPro" id="IPR018027">
    <property type="entry name" value="Asn/Gln_amidotransferase"/>
</dbReference>
<evidence type="ECO:0000256" key="7">
    <source>
        <dbReference type="ARBA" id="ARBA00024799"/>
    </source>
</evidence>
<dbReference type="InterPro" id="IPR014746">
    <property type="entry name" value="Gln_synth/guanido_kin_cat_dom"/>
</dbReference>
<dbReference type="GO" id="GO:0016740">
    <property type="term" value="F:transferase activity"/>
    <property type="evidence" value="ECO:0007669"/>
    <property type="project" value="UniProtKB-KW"/>
</dbReference>
<dbReference type="Pfam" id="PF02637">
    <property type="entry name" value="GatB_Yqey"/>
    <property type="match status" value="1"/>
</dbReference>
<dbReference type="PANTHER" id="PTHR11659">
    <property type="entry name" value="GLUTAMYL-TRNA GLN AMIDOTRANSFERASE SUBUNIT B MITOCHONDRIAL AND PROKARYOTIC PET112-RELATED"/>
    <property type="match status" value="1"/>
</dbReference>
<dbReference type="Gene3D" id="1.10.150.380">
    <property type="entry name" value="GatB domain, N-terminal subdomain"/>
    <property type="match status" value="1"/>
</dbReference>
<proteinExistence type="inferred from homology"/>
<dbReference type="InterPro" id="IPR006075">
    <property type="entry name" value="Asn/Gln-tRNA_Trfase_suB/E_cat"/>
</dbReference>
<evidence type="ECO:0000259" key="11">
    <source>
        <dbReference type="SMART" id="SM00845"/>
    </source>
</evidence>
<dbReference type="HAMAP" id="MF_00121">
    <property type="entry name" value="GatB"/>
    <property type="match status" value="1"/>
</dbReference>
<comment type="catalytic activity">
    <reaction evidence="8 10">
        <text>L-aspartyl-tRNA(Asn) + L-glutamine + ATP + H2O = L-asparaginyl-tRNA(Asn) + L-glutamate + ADP + phosphate + 2 H(+)</text>
        <dbReference type="Rhea" id="RHEA:14513"/>
        <dbReference type="Rhea" id="RHEA-COMP:9674"/>
        <dbReference type="Rhea" id="RHEA-COMP:9677"/>
        <dbReference type="ChEBI" id="CHEBI:15377"/>
        <dbReference type="ChEBI" id="CHEBI:15378"/>
        <dbReference type="ChEBI" id="CHEBI:29985"/>
        <dbReference type="ChEBI" id="CHEBI:30616"/>
        <dbReference type="ChEBI" id="CHEBI:43474"/>
        <dbReference type="ChEBI" id="CHEBI:58359"/>
        <dbReference type="ChEBI" id="CHEBI:78515"/>
        <dbReference type="ChEBI" id="CHEBI:78516"/>
        <dbReference type="ChEBI" id="CHEBI:456216"/>
    </reaction>
</comment>
<reference evidence="12 13" key="1">
    <citation type="journal article" date="2013" name="Genome Biol. Evol.">
        <title>Complete genomes of two dipteran-associated spiroplasmas provided insights into the origin, dynamics, and impacts of viral invasion in spiroplasma.</title>
        <authorList>
            <person name="Ku C."/>
            <person name="Lo W.S."/>
            <person name="Chen L.L."/>
            <person name="Kuo C.H."/>
        </authorList>
    </citation>
    <scope>NUCLEOTIDE SEQUENCE [LARGE SCALE GENOMIC DNA]</scope>
    <source>
        <strain evidence="12 13">DF-1</strain>
    </source>
</reference>
<sequence length="480" mass="55116">MNNFEVVIGIENHVELKTTTKMFSPGPVSYGATPNTKVNIMDVGYPGVMPTVNKKGVELALIACHALHLEIDPIVQFDRKNYYYPDLSKGFQITQQYYPIGKRGYLTIIDEDNTPVVVKIERLHIEEDTAKQLHHEDKTLLDYNRAGIGLIEIVTEPVLRTSYQVRKYLEQLREILLYSNISDAKMNEGSLRCDVNISLRPFGSEKYGNKVELKNLNSLANVEKAIDYEIKRQSQILLTGGTVEQETRRFDEKTKSTVLMRKKTDATDYKYFSEPNIFPIKLPPEWINDVISQIPELPAAKRLRYQKDFQLKETEIEVILQDYDLMRFFEVTARQTTNYSMLANYLIGDIQGYLNQNGLTWAEITLLPEQLAEMLNLISDNIISTKHAKTILPMLLKENISPKNLVDKLGLKQITDSTEIATIIEPIIITNVEMLSQYVDRPERVIKFFMGELMKLTKGQVAPEIGQKVVEELIFKNQKK</sequence>
<dbReference type="SUPFAM" id="SSF89095">
    <property type="entry name" value="GatB/YqeY motif"/>
    <property type="match status" value="1"/>
</dbReference>
<dbReference type="GO" id="GO:0050566">
    <property type="term" value="F:asparaginyl-tRNA synthase (glutamine-hydrolyzing) activity"/>
    <property type="evidence" value="ECO:0007669"/>
    <property type="project" value="RHEA"/>
</dbReference>
<evidence type="ECO:0000256" key="5">
    <source>
        <dbReference type="ARBA" id="ARBA00022840"/>
    </source>
</evidence>
<keyword evidence="5 10" id="KW-0067">ATP-binding</keyword>
<evidence type="ECO:0000256" key="3">
    <source>
        <dbReference type="ARBA" id="ARBA00022598"/>
    </source>
</evidence>
<dbReference type="PATRIC" id="fig|1276227.3.peg.892"/>
<dbReference type="GO" id="GO:0050567">
    <property type="term" value="F:glutaminyl-tRNA synthase (glutamine-hydrolyzing) activity"/>
    <property type="evidence" value="ECO:0007669"/>
    <property type="project" value="UniProtKB-UniRule"/>
</dbReference>
<dbReference type="InterPro" id="IPR042114">
    <property type="entry name" value="GatB_C_1"/>
</dbReference>
<evidence type="ECO:0000256" key="6">
    <source>
        <dbReference type="ARBA" id="ARBA00022917"/>
    </source>
</evidence>
<dbReference type="HOGENOM" id="CLU_019240_0_0_14"/>
<dbReference type="SMART" id="SM00845">
    <property type="entry name" value="GatB_Yqey"/>
    <property type="match status" value="1"/>
</dbReference>
<evidence type="ECO:0000256" key="4">
    <source>
        <dbReference type="ARBA" id="ARBA00022741"/>
    </source>
</evidence>
<dbReference type="InterPro" id="IPR003789">
    <property type="entry name" value="Asn/Gln_tRNA_amidoTrase-B-like"/>
</dbReference>
<evidence type="ECO:0000256" key="8">
    <source>
        <dbReference type="ARBA" id="ARBA00047380"/>
    </source>
</evidence>
<dbReference type="SUPFAM" id="SSF55931">
    <property type="entry name" value="Glutamine synthetase/guanido kinase"/>
    <property type="match status" value="1"/>
</dbReference>
<keyword evidence="4 10" id="KW-0547">Nucleotide-binding</keyword>
<keyword evidence="3 10" id="KW-0436">Ligase</keyword>
<dbReference type="InterPro" id="IPR017958">
    <property type="entry name" value="Gln-tRNA_amidoTrfase_suB_CS"/>
</dbReference>
<dbReference type="InterPro" id="IPR023168">
    <property type="entry name" value="GatB_Yqey_C_2"/>
</dbReference>
<dbReference type="AlphaFoldDB" id="R4U4G3"/>
<gene>
    <name evidence="10 12" type="primary">gatB</name>
    <name evidence="12" type="ORF">SCHRY_v1c08850</name>
</gene>
<comment type="catalytic activity">
    <reaction evidence="9 10">
        <text>L-glutamyl-tRNA(Gln) + L-glutamine + ATP + H2O = L-glutaminyl-tRNA(Gln) + L-glutamate + ADP + phosphate + H(+)</text>
        <dbReference type="Rhea" id="RHEA:17521"/>
        <dbReference type="Rhea" id="RHEA-COMP:9681"/>
        <dbReference type="Rhea" id="RHEA-COMP:9684"/>
        <dbReference type="ChEBI" id="CHEBI:15377"/>
        <dbReference type="ChEBI" id="CHEBI:15378"/>
        <dbReference type="ChEBI" id="CHEBI:29985"/>
        <dbReference type="ChEBI" id="CHEBI:30616"/>
        <dbReference type="ChEBI" id="CHEBI:43474"/>
        <dbReference type="ChEBI" id="CHEBI:58359"/>
        <dbReference type="ChEBI" id="CHEBI:78520"/>
        <dbReference type="ChEBI" id="CHEBI:78521"/>
        <dbReference type="ChEBI" id="CHEBI:456216"/>
    </reaction>
</comment>
<dbReference type="EMBL" id="CP005077">
    <property type="protein sequence ID" value="AGM25458.1"/>
    <property type="molecule type" value="Genomic_DNA"/>
</dbReference>
<evidence type="ECO:0000256" key="9">
    <source>
        <dbReference type="ARBA" id="ARBA00047913"/>
    </source>
</evidence>
<dbReference type="RefSeq" id="WP_016339279.1">
    <property type="nucleotide sequence ID" value="NC_021280.1"/>
</dbReference>
<comment type="subunit">
    <text evidence="2 10">Heterotrimer of A, B and C subunits.</text>
</comment>
<dbReference type="STRING" id="1276227.SCHRY_v1c08850"/>
<dbReference type="KEGG" id="scr:SCHRY_v1c08850"/>
<comment type="function">
    <text evidence="7 10">Allows the formation of correctly charged Asn-tRNA(Asn) or Gln-tRNA(Gln) through the transamidation of misacylated Asp-tRNA(Asn) or Glu-tRNA(Gln) in organisms which lack either or both of asparaginyl-tRNA or glutaminyl-tRNA synthetases. The reaction takes place in the presence of glutamine and ATP through an activated phospho-Asp-tRNA(Asn) or phospho-Glu-tRNA(Gln).</text>
</comment>
<dbReference type="Pfam" id="PF02934">
    <property type="entry name" value="GatB_N"/>
    <property type="match status" value="1"/>
</dbReference>
<accession>R4U4G3</accession>
<dbReference type="InterPro" id="IPR004413">
    <property type="entry name" value="GatB"/>
</dbReference>
<dbReference type="NCBIfam" id="NF004014">
    <property type="entry name" value="PRK05477.1-4"/>
    <property type="match status" value="1"/>
</dbReference>
<dbReference type="GO" id="GO:0070681">
    <property type="term" value="P:glutaminyl-tRNAGln biosynthesis via transamidation"/>
    <property type="evidence" value="ECO:0007669"/>
    <property type="project" value="TreeGrafter"/>
</dbReference>